<organism evidence="2 3">
    <name type="scientific">Effrenium voratum</name>
    <dbReference type="NCBI Taxonomy" id="2562239"/>
    <lineage>
        <taxon>Eukaryota</taxon>
        <taxon>Sar</taxon>
        <taxon>Alveolata</taxon>
        <taxon>Dinophyceae</taxon>
        <taxon>Suessiales</taxon>
        <taxon>Symbiodiniaceae</taxon>
        <taxon>Effrenium</taxon>
    </lineage>
</organism>
<dbReference type="Gene3D" id="3.10.450.50">
    <property type="match status" value="1"/>
</dbReference>
<gene>
    <name evidence="2" type="ORF">EVOR1521_LOCUS18009</name>
</gene>
<evidence type="ECO:0000313" key="2">
    <source>
        <dbReference type="EMBL" id="CAJ1393066.1"/>
    </source>
</evidence>
<evidence type="ECO:0000256" key="1">
    <source>
        <dbReference type="SAM" id="SignalP"/>
    </source>
</evidence>
<feature type="chain" id="PRO_5041297472" evidence="1">
    <location>
        <begin position="20"/>
        <end position="284"/>
    </location>
</feature>
<evidence type="ECO:0000313" key="3">
    <source>
        <dbReference type="Proteomes" id="UP001178507"/>
    </source>
</evidence>
<comment type="caution">
    <text evidence="2">The sequence shown here is derived from an EMBL/GenBank/DDBJ whole genome shotgun (WGS) entry which is preliminary data.</text>
</comment>
<dbReference type="EMBL" id="CAUJNA010002469">
    <property type="protein sequence ID" value="CAJ1393066.1"/>
    <property type="molecule type" value="Genomic_DNA"/>
</dbReference>
<dbReference type="Proteomes" id="UP001178507">
    <property type="component" value="Unassembled WGS sequence"/>
</dbReference>
<name>A0AA36IUD5_9DINO</name>
<keyword evidence="1" id="KW-0732">Signal</keyword>
<keyword evidence="3" id="KW-1185">Reference proteome</keyword>
<accession>A0AA36IUD5</accession>
<proteinExistence type="predicted"/>
<feature type="signal peptide" evidence="1">
    <location>
        <begin position="1"/>
        <end position="19"/>
    </location>
</feature>
<reference evidence="2" key="1">
    <citation type="submission" date="2023-08" db="EMBL/GenBank/DDBJ databases">
        <authorList>
            <person name="Chen Y."/>
            <person name="Shah S."/>
            <person name="Dougan E. K."/>
            <person name="Thang M."/>
            <person name="Chan C."/>
        </authorList>
    </citation>
    <scope>NUCLEOTIDE SEQUENCE</scope>
</reference>
<sequence length="284" mass="31469">MRKAWAPLWLLSSLAFAPRLPPQTPRRAAAARSAGDPRRADLSSEPRVAEFLRRHVANEEALIRENAFPIAPEELLVLAKYFLATESPDAPTPGDGSMLAENFTFLGPVIGPLNKEEFMVNVKGIEFYAAFPDATAQLHHFRVDPFEPCRVWYTCRGTGQHTGKAAPGTDTALLMGEPTKIRYVNAPQACSVRFTEQGLVDQFTIGYVMDRSVGNTGGLGGFFGPLFAIGKSFPFAEGQPWRPSLGYQLYVRLGAFFNRLRCKLEGRPEEDGIYMPQGTEELQR</sequence>
<protein>
    <submittedName>
        <fullName evidence="2">Uncharacterized protein</fullName>
    </submittedName>
</protein>
<dbReference type="AlphaFoldDB" id="A0AA36IUD5"/>